<accession>A0A7X6I025</accession>
<organism evidence="1 2">
    <name type="scientific">Streptomyces lonarensis</name>
    <dbReference type="NCBI Taxonomy" id="700599"/>
    <lineage>
        <taxon>Bacteria</taxon>
        <taxon>Bacillati</taxon>
        <taxon>Actinomycetota</taxon>
        <taxon>Actinomycetes</taxon>
        <taxon>Kitasatosporales</taxon>
        <taxon>Streptomycetaceae</taxon>
        <taxon>Streptomyces</taxon>
    </lineage>
</organism>
<protein>
    <submittedName>
        <fullName evidence="1">Uncharacterized protein</fullName>
    </submittedName>
</protein>
<dbReference type="RefSeq" id="WP_167971992.1">
    <property type="nucleotide sequence ID" value="NZ_BHZG01000495.1"/>
</dbReference>
<comment type="caution">
    <text evidence="1">The sequence shown here is derived from an EMBL/GenBank/DDBJ whole genome shotgun (WGS) entry which is preliminary data.</text>
</comment>
<reference evidence="1 2" key="1">
    <citation type="submission" date="2020-03" db="EMBL/GenBank/DDBJ databases">
        <title>Draft genome of Streptomyces sp. ventii, isolated from the Axial Seamount in the Pacific Ocean, and resequencing of the two type strains Streptomyces lonarensis strain NCL 716 and Streptomyces bohaiensis strain 11A07.</title>
        <authorList>
            <person name="Loughran R.M."/>
            <person name="Pfannmuller K.M."/>
            <person name="Wasson B.J."/>
            <person name="Deadmond M.C."/>
            <person name="Paddock B.E."/>
            <person name="Koyack M.J."/>
            <person name="Gallegos D.A."/>
            <person name="Mitchell E.A."/>
            <person name="Ushijima B."/>
            <person name="Saw J.H."/>
            <person name="Mcphail K.L."/>
            <person name="Videau P."/>
        </authorList>
    </citation>
    <scope>NUCLEOTIDE SEQUENCE [LARGE SCALE GENOMIC DNA]</scope>
    <source>
        <strain evidence="1 2">NCL716</strain>
    </source>
</reference>
<dbReference type="Proteomes" id="UP000578686">
    <property type="component" value="Unassembled WGS sequence"/>
</dbReference>
<evidence type="ECO:0000313" key="1">
    <source>
        <dbReference type="EMBL" id="NJQ07196.1"/>
    </source>
</evidence>
<keyword evidence="2" id="KW-1185">Reference proteome</keyword>
<sequence>MAILGAATTACSSKSFEPPEAFCGKAVGDLHHGLFSGKQEAGEVLRYVGEETIRRCRISEGGERTVTAGISLLQSENELYTALSAFTADGELPPGQPEEITVKGAHTFQVWPHLAYGLMECTNDSTRSMVVAIGAKYPTDAQESERVLSELLPEYARAMAKEWQGPCFDEVPDI</sequence>
<gene>
    <name evidence="1" type="ORF">HCN56_16790</name>
</gene>
<dbReference type="EMBL" id="JAAVJD010000138">
    <property type="protein sequence ID" value="NJQ07196.1"/>
    <property type="molecule type" value="Genomic_DNA"/>
</dbReference>
<name>A0A7X6I025_9ACTN</name>
<proteinExistence type="predicted"/>
<dbReference type="AlphaFoldDB" id="A0A7X6I025"/>
<evidence type="ECO:0000313" key="2">
    <source>
        <dbReference type="Proteomes" id="UP000578686"/>
    </source>
</evidence>